<keyword evidence="1" id="KW-0472">Membrane</keyword>
<dbReference type="Proteomes" id="UP000184063">
    <property type="component" value="Unassembled WGS sequence"/>
</dbReference>
<evidence type="ECO:0000313" key="2">
    <source>
        <dbReference type="EMBL" id="OJZ79674.1"/>
    </source>
</evidence>
<keyword evidence="1" id="KW-0812">Transmembrane</keyword>
<dbReference type="EMBL" id="KV878278">
    <property type="protein sequence ID" value="OJZ79674.1"/>
    <property type="molecule type" value="Genomic_DNA"/>
</dbReference>
<accession>A0A1M3SYS8</accession>
<gene>
    <name evidence="2" type="ORF">ASPFODRAFT_54844</name>
</gene>
<feature type="transmembrane region" description="Helical" evidence="1">
    <location>
        <begin position="152"/>
        <end position="170"/>
    </location>
</feature>
<name>A0A1M3SYS8_ASPLC</name>
<protein>
    <submittedName>
        <fullName evidence="2">Uncharacterized protein</fullName>
    </submittedName>
</protein>
<reference evidence="3" key="1">
    <citation type="journal article" date="2017" name="Genome Biol.">
        <title>Comparative genomics reveals high biological diversity and specific adaptations in the industrially and medically important fungal genus Aspergillus.</title>
        <authorList>
            <person name="de Vries R.P."/>
            <person name="Riley R."/>
            <person name="Wiebenga A."/>
            <person name="Aguilar-Osorio G."/>
            <person name="Amillis S."/>
            <person name="Uchima C.A."/>
            <person name="Anderluh G."/>
            <person name="Asadollahi M."/>
            <person name="Askin M."/>
            <person name="Barry K."/>
            <person name="Battaglia E."/>
            <person name="Bayram O."/>
            <person name="Benocci T."/>
            <person name="Braus-Stromeyer S.A."/>
            <person name="Caldana C."/>
            <person name="Canovas D."/>
            <person name="Cerqueira G.C."/>
            <person name="Chen F."/>
            <person name="Chen W."/>
            <person name="Choi C."/>
            <person name="Clum A."/>
            <person name="Dos Santos R.A."/>
            <person name="Damasio A.R."/>
            <person name="Diallinas G."/>
            <person name="Emri T."/>
            <person name="Fekete E."/>
            <person name="Flipphi M."/>
            <person name="Freyberg S."/>
            <person name="Gallo A."/>
            <person name="Gournas C."/>
            <person name="Habgood R."/>
            <person name="Hainaut M."/>
            <person name="Harispe M.L."/>
            <person name="Henrissat B."/>
            <person name="Hilden K.S."/>
            <person name="Hope R."/>
            <person name="Hossain A."/>
            <person name="Karabika E."/>
            <person name="Karaffa L."/>
            <person name="Karanyi Z."/>
            <person name="Krasevec N."/>
            <person name="Kuo A."/>
            <person name="Kusch H."/>
            <person name="LaButti K."/>
            <person name="Lagendijk E.L."/>
            <person name="Lapidus A."/>
            <person name="Levasseur A."/>
            <person name="Lindquist E."/>
            <person name="Lipzen A."/>
            <person name="Logrieco A.F."/>
            <person name="MacCabe A."/>
            <person name="Maekelae M.R."/>
            <person name="Malavazi I."/>
            <person name="Melin P."/>
            <person name="Meyer V."/>
            <person name="Mielnichuk N."/>
            <person name="Miskei M."/>
            <person name="Molnar A.P."/>
            <person name="Mule G."/>
            <person name="Ngan C.Y."/>
            <person name="Orejas M."/>
            <person name="Orosz E."/>
            <person name="Ouedraogo J.P."/>
            <person name="Overkamp K.M."/>
            <person name="Park H.-S."/>
            <person name="Perrone G."/>
            <person name="Piumi F."/>
            <person name="Punt P.J."/>
            <person name="Ram A.F."/>
            <person name="Ramon A."/>
            <person name="Rauscher S."/>
            <person name="Record E."/>
            <person name="Riano-Pachon D.M."/>
            <person name="Robert V."/>
            <person name="Roehrig J."/>
            <person name="Ruller R."/>
            <person name="Salamov A."/>
            <person name="Salih N.S."/>
            <person name="Samson R.A."/>
            <person name="Sandor E."/>
            <person name="Sanguinetti M."/>
            <person name="Schuetze T."/>
            <person name="Sepcic K."/>
            <person name="Shelest E."/>
            <person name="Sherlock G."/>
            <person name="Sophianopoulou V."/>
            <person name="Squina F.M."/>
            <person name="Sun H."/>
            <person name="Susca A."/>
            <person name="Todd R.B."/>
            <person name="Tsang A."/>
            <person name="Unkles S.E."/>
            <person name="van de Wiele N."/>
            <person name="van Rossen-Uffink D."/>
            <person name="Oliveira J.V."/>
            <person name="Vesth T.C."/>
            <person name="Visser J."/>
            <person name="Yu J.-H."/>
            <person name="Zhou M."/>
            <person name="Andersen M.R."/>
            <person name="Archer D.B."/>
            <person name="Baker S.E."/>
            <person name="Benoit I."/>
            <person name="Brakhage A.A."/>
            <person name="Braus G.H."/>
            <person name="Fischer R."/>
            <person name="Frisvad J.C."/>
            <person name="Goldman G.H."/>
            <person name="Houbraken J."/>
            <person name="Oakley B."/>
            <person name="Pocsi I."/>
            <person name="Scazzocchio C."/>
            <person name="Seiboth B."/>
            <person name="vanKuyk P.A."/>
            <person name="Wortman J."/>
            <person name="Dyer P.S."/>
            <person name="Grigoriev I.V."/>
        </authorList>
    </citation>
    <scope>NUCLEOTIDE SEQUENCE [LARGE SCALE GENOMIC DNA]</scope>
    <source>
        <strain evidence="3">CBS 106.47</strain>
    </source>
</reference>
<dbReference type="AlphaFoldDB" id="A0A1M3SYS8"/>
<dbReference type="VEuPathDB" id="FungiDB:ASPFODRAFT_54844"/>
<proteinExistence type="predicted"/>
<sequence length="171" mass="17991">MPWEGAMAALARVNPTIAQPAFRANDPVAAVRLKASETSSVMCCSTAQYERYSTTTVNANASLSATNFHPPIISVSMECRPWRNFSRPSFRNSTVATSSARSALWASKTSPGIVGALPSATMTRAGTTAPTLAQTPSANSTILMGTGTQARGGSISFLLAAVVLLSFLWFL</sequence>
<evidence type="ECO:0000256" key="1">
    <source>
        <dbReference type="SAM" id="Phobius"/>
    </source>
</evidence>
<evidence type="ECO:0000313" key="3">
    <source>
        <dbReference type="Proteomes" id="UP000184063"/>
    </source>
</evidence>
<keyword evidence="1" id="KW-1133">Transmembrane helix</keyword>
<organism evidence="2 3">
    <name type="scientific">Aspergillus luchuensis (strain CBS 106.47)</name>
    <dbReference type="NCBI Taxonomy" id="1137211"/>
    <lineage>
        <taxon>Eukaryota</taxon>
        <taxon>Fungi</taxon>
        <taxon>Dikarya</taxon>
        <taxon>Ascomycota</taxon>
        <taxon>Pezizomycotina</taxon>
        <taxon>Eurotiomycetes</taxon>
        <taxon>Eurotiomycetidae</taxon>
        <taxon>Eurotiales</taxon>
        <taxon>Aspergillaceae</taxon>
        <taxon>Aspergillus</taxon>
        <taxon>Aspergillus subgen. Circumdati</taxon>
    </lineage>
</organism>